<gene>
    <name evidence="1" type="ORF">L873DRAFT_1700741</name>
</gene>
<dbReference type="PANTHER" id="PTHR33481:SF1">
    <property type="entry name" value="ENDONUCLEASE_EXONUCLEASE_PHOSPHATASE DOMAIN-CONTAINING PROTEIN-RELATED"/>
    <property type="match status" value="1"/>
</dbReference>
<name>A0A3N4J8P6_9PEZI</name>
<dbReference type="OrthoDB" id="3935025at2759"/>
<dbReference type="PANTHER" id="PTHR33481">
    <property type="entry name" value="REVERSE TRANSCRIPTASE"/>
    <property type="match status" value="1"/>
</dbReference>
<reference evidence="1 2" key="1">
    <citation type="journal article" date="2018" name="Nat. Ecol. Evol.">
        <title>Pezizomycetes genomes reveal the molecular basis of ectomycorrhizal truffle lifestyle.</title>
        <authorList>
            <person name="Murat C."/>
            <person name="Payen T."/>
            <person name="Noel B."/>
            <person name="Kuo A."/>
            <person name="Morin E."/>
            <person name="Chen J."/>
            <person name="Kohler A."/>
            <person name="Krizsan K."/>
            <person name="Balestrini R."/>
            <person name="Da Silva C."/>
            <person name="Montanini B."/>
            <person name="Hainaut M."/>
            <person name="Levati E."/>
            <person name="Barry K.W."/>
            <person name="Belfiori B."/>
            <person name="Cichocki N."/>
            <person name="Clum A."/>
            <person name="Dockter R.B."/>
            <person name="Fauchery L."/>
            <person name="Guy J."/>
            <person name="Iotti M."/>
            <person name="Le Tacon F."/>
            <person name="Lindquist E.A."/>
            <person name="Lipzen A."/>
            <person name="Malagnac F."/>
            <person name="Mello A."/>
            <person name="Molinier V."/>
            <person name="Miyauchi S."/>
            <person name="Poulain J."/>
            <person name="Riccioni C."/>
            <person name="Rubini A."/>
            <person name="Sitrit Y."/>
            <person name="Splivallo R."/>
            <person name="Traeger S."/>
            <person name="Wang M."/>
            <person name="Zifcakova L."/>
            <person name="Wipf D."/>
            <person name="Zambonelli A."/>
            <person name="Paolocci F."/>
            <person name="Nowrousian M."/>
            <person name="Ottonello S."/>
            <person name="Baldrian P."/>
            <person name="Spatafora J.W."/>
            <person name="Henrissat B."/>
            <person name="Nagy L.G."/>
            <person name="Aury J.M."/>
            <person name="Wincker P."/>
            <person name="Grigoriev I.V."/>
            <person name="Bonfante P."/>
            <person name="Martin F.M."/>
        </authorList>
    </citation>
    <scope>NUCLEOTIDE SEQUENCE [LARGE SCALE GENOMIC DNA]</scope>
    <source>
        <strain evidence="1 2">120613-1</strain>
    </source>
</reference>
<sequence length="102" mass="11754">MIGKQNDGKAAGWNGLGGKVWKKIWNIKEGREIIVWISKESLELGYVPKRFRKGVGIIMRKPNKLDYRLPSSYRIIMLLNTLGKGLERLVGRRLEEWGKKGM</sequence>
<keyword evidence="2" id="KW-1185">Reference proteome</keyword>
<accession>A0A3N4J8P6</accession>
<protein>
    <submittedName>
        <fullName evidence="1">Uncharacterized protein</fullName>
    </submittedName>
</protein>
<proteinExistence type="predicted"/>
<organism evidence="1 2">
    <name type="scientific">Choiromyces venosus 120613-1</name>
    <dbReference type="NCBI Taxonomy" id="1336337"/>
    <lineage>
        <taxon>Eukaryota</taxon>
        <taxon>Fungi</taxon>
        <taxon>Dikarya</taxon>
        <taxon>Ascomycota</taxon>
        <taxon>Pezizomycotina</taxon>
        <taxon>Pezizomycetes</taxon>
        <taxon>Pezizales</taxon>
        <taxon>Tuberaceae</taxon>
        <taxon>Choiromyces</taxon>
    </lineage>
</organism>
<evidence type="ECO:0000313" key="2">
    <source>
        <dbReference type="Proteomes" id="UP000276215"/>
    </source>
</evidence>
<evidence type="ECO:0000313" key="1">
    <source>
        <dbReference type="EMBL" id="RPA94663.1"/>
    </source>
</evidence>
<dbReference type="EMBL" id="ML120434">
    <property type="protein sequence ID" value="RPA94663.1"/>
    <property type="molecule type" value="Genomic_DNA"/>
</dbReference>
<dbReference type="AlphaFoldDB" id="A0A3N4J8P6"/>
<dbReference type="STRING" id="1336337.A0A3N4J8P6"/>
<dbReference type="Proteomes" id="UP000276215">
    <property type="component" value="Unassembled WGS sequence"/>
</dbReference>